<name>A0ABR4BB04_9LECA</name>
<comment type="caution">
    <text evidence="2">The sequence shown here is derived from an EMBL/GenBank/DDBJ whole genome shotgun (WGS) entry which is preliminary data.</text>
</comment>
<proteinExistence type="predicted"/>
<organism evidence="2 3">
    <name type="scientific">Lepraria finkii</name>
    <dbReference type="NCBI Taxonomy" id="1340010"/>
    <lineage>
        <taxon>Eukaryota</taxon>
        <taxon>Fungi</taxon>
        <taxon>Dikarya</taxon>
        <taxon>Ascomycota</taxon>
        <taxon>Pezizomycotina</taxon>
        <taxon>Lecanoromycetes</taxon>
        <taxon>OSLEUM clade</taxon>
        <taxon>Lecanoromycetidae</taxon>
        <taxon>Lecanorales</taxon>
        <taxon>Lecanorineae</taxon>
        <taxon>Stereocaulaceae</taxon>
        <taxon>Lepraria</taxon>
    </lineage>
</organism>
<protein>
    <submittedName>
        <fullName evidence="2">Uncharacterized protein</fullName>
    </submittedName>
</protein>
<sequence>MHDYQSPPATNPKIHYIGRWTSTPNRLCKDGTFPGVYSDITIENIASLLLALHNAPEPKTSTSANASSEVPTSLSSAGHRHFQFHPISSNEKPAPPVCLLAQVDD</sequence>
<evidence type="ECO:0000256" key="1">
    <source>
        <dbReference type="SAM" id="MobiDB-lite"/>
    </source>
</evidence>
<dbReference type="Proteomes" id="UP001590951">
    <property type="component" value="Unassembled WGS sequence"/>
</dbReference>
<reference evidence="2 3" key="1">
    <citation type="submission" date="2024-09" db="EMBL/GenBank/DDBJ databases">
        <title>Rethinking Asexuality: The Enigmatic Case of Functional Sexual Genes in Lepraria (Stereocaulaceae).</title>
        <authorList>
            <person name="Doellman M."/>
            <person name="Sun Y."/>
            <person name="Barcenas-Pena A."/>
            <person name="Lumbsch H.T."/>
            <person name="Grewe F."/>
        </authorList>
    </citation>
    <scope>NUCLEOTIDE SEQUENCE [LARGE SCALE GENOMIC DNA]</scope>
    <source>
        <strain evidence="2 3">Grewe 0041</strain>
    </source>
</reference>
<accession>A0ABR4BB04</accession>
<evidence type="ECO:0000313" key="3">
    <source>
        <dbReference type="Proteomes" id="UP001590951"/>
    </source>
</evidence>
<evidence type="ECO:0000313" key="2">
    <source>
        <dbReference type="EMBL" id="KAL2055034.1"/>
    </source>
</evidence>
<keyword evidence="3" id="KW-1185">Reference proteome</keyword>
<gene>
    <name evidence="2" type="ORF">ABVK25_004856</name>
</gene>
<feature type="compositionally biased region" description="Polar residues" evidence="1">
    <location>
        <begin position="59"/>
        <end position="76"/>
    </location>
</feature>
<dbReference type="EMBL" id="JBHFEH010000013">
    <property type="protein sequence ID" value="KAL2055034.1"/>
    <property type="molecule type" value="Genomic_DNA"/>
</dbReference>
<feature type="region of interest" description="Disordered" evidence="1">
    <location>
        <begin position="57"/>
        <end position="96"/>
    </location>
</feature>